<dbReference type="EMBL" id="CP000002">
    <property type="protein sequence ID" value="AAU22997.2"/>
    <property type="molecule type" value="Genomic_DNA"/>
</dbReference>
<gene>
    <name evidence="1" type="ordered locus">BL05125</name>
</gene>
<sequence length="29" mass="3698">MKNIKRLIVRLIGRKKKEQKKVFEWWDLI</sequence>
<dbReference type="HOGENOM" id="CLU_3408674_0_0_9"/>
<dbReference type="AlphaFoldDB" id="Q62W61"/>
<name>Q62W61_BACLD</name>
<dbReference type="KEGG" id="bli:BL05125"/>
<organism evidence="1 2">
    <name type="scientific">Bacillus licheniformis (strain ATCC 14580 / DSM 13 / JCM 2505 / CCUG 7422 / NBRC 12200 / NCIMB 9375 / NCTC 10341 / NRRL NRS-1264 / Gibson 46)</name>
    <dbReference type="NCBI Taxonomy" id="279010"/>
    <lineage>
        <taxon>Bacteria</taxon>
        <taxon>Bacillati</taxon>
        <taxon>Bacillota</taxon>
        <taxon>Bacilli</taxon>
        <taxon>Bacillales</taxon>
        <taxon>Bacillaceae</taxon>
        <taxon>Bacillus</taxon>
    </lineage>
</organism>
<evidence type="ECO:0000313" key="1">
    <source>
        <dbReference type="EMBL" id="AAU22997.2"/>
    </source>
</evidence>
<accession>Q62W61</accession>
<reference evidence="1 2" key="1">
    <citation type="journal article" date="2004" name="Genome Biol.">
        <title>Complete genome sequence of the industrial bacterium Bacillus licheniformis and comparisons with closely related Bacillus species.</title>
        <authorList>
            <person name="Rey M.W."/>
            <person name="Ramaiya P."/>
            <person name="Nelson B.A."/>
            <person name="Brody-Karpin S.D."/>
            <person name="Zaretsky E.J."/>
            <person name="Tang M."/>
            <person name="Lopez de Leon A."/>
            <person name="Xiang H."/>
            <person name="Gusti V."/>
            <person name="Clausen I.G."/>
            <person name="Olsen P.B."/>
            <person name="Rasmussen M.D."/>
            <person name="Andersen J.T."/>
            <person name="Jorgensen P.L."/>
            <person name="Larsen T.S."/>
            <person name="Sorokin A."/>
            <person name="Bolotin A."/>
            <person name="Lapidus A."/>
            <person name="Galleron N."/>
            <person name="Ehrlich S.D."/>
            <person name="Berka R.M."/>
        </authorList>
    </citation>
    <scope>NUCLEOTIDE SEQUENCE [LARGE SCALE GENOMIC DNA]</scope>
    <source>
        <strain evidence="2">ATCC 14580 / DSM 13 / JCM 2505 / CCUG 7422 / NBRC 12200 / NCIMB 9375 / NCTC 10341 / NRRL NRS-1264 / Gibson 46</strain>
    </source>
</reference>
<evidence type="ECO:0000313" key="2">
    <source>
        <dbReference type="Proteomes" id="UP000000606"/>
    </source>
</evidence>
<dbReference type="STRING" id="279010.BL05125"/>
<protein>
    <submittedName>
        <fullName evidence="1">Uncharacterized protein</fullName>
    </submittedName>
</protein>
<dbReference type="KEGG" id="bld:BLi05019"/>
<proteinExistence type="predicted"/>
<dbReference type="Proteomes" id="UP000000606">
    <property type="component" value="Chromosome"/>
</dbReference>
<keyword evidence="2" id="KW-1185">Reference proteome</keyword>